<sequence length="60" mass="6181">MLSDGGGIISESGGDYFSELGGEIISESGGGLPRNLHRSYLYPAVPVTIPSALSAFPLIN</sequence>
<dbReference type="Proteomes" id="UP000429484">
    <property type="component" value="Unassembled WGS sequence"/>
</dbReference>
<organism evidence="1 2">
    <name type="scientific">Rhizobium meliloti</name>
    <name type="common">Ensifer meliloti</name>
    <name type="synonym">Sinorhizobium meliloti</name>
    <dbReference type="NCBI Taxonomy" id="382"/>
    <lineage>
        <taxon>Bacteria</taxon>
        <taxon>Pseudomonadati</taxon>
        <taxon>Pseudomonadota</taxon>
        <taxon>Alphaproteobacteria</taxon>
        <taxon>Hyphomicrobiales</taxon>
        <taxon>Rhizobiaceae</taxon>
        <taxon>Sinorhizobium/Ensifer group</taxon>
        <taxon>Sinorhizobium</taxon>
    </lineage>
</organism>
<accession>A0AAW9TKP6</accession>
<reference evidence="1 2" key="1">
    <citation type="journal article" date="2013" name="Genome Biol.">
        <title>Comparative genomics of the core and accessory genomes of 48 Sinorhizobium strains comprising five genospecies.</title>
        <authorList>
            <person name="Sugawara M."/>
            <person name="Epstein B."/>
            <person name="Badgley B.D."/>
            <person name="Unno T."/>
            <person name="Xu L."/>
            <person name="Reese J."/>
            <person name="Gyaneshwar P."/>
            <person name="Denny R."/>
            <person name="Mudge J."/>
            <person name="Bharti A.K."/>
            <person name="Farmer A.D."/>
            <person name="May G.D."/>
            <person name="Woodward J.E."/>
            <person name="Medigue C."/>
            <person name="Vallenet D."/>
            <person name="Lajus A."/>
            <person name="Rouy Z."/>
            <person name="Martinez-Vaz B."/>
            <person name="Tiffin P."/>
            <person name="Young N.D."/>
            <person name="Sadowsky M.J."/>
        </authorList>
    </citation>
    <scope>NUCLEOTIDE SEQUENCE [LARGE SCALE GENOMIC DNA]</scope>
    <source>
        <strain evidence="1 2">N6B1</strain>
    </source>
</reference>
<dbReference type="AlphaFoldDB" id="A0AAW9TKP6"/>
<protein>
    <submittedName>
        <fullName evidence="1">Uncharacterized protein</fullName>
    </submittedName>
</protein>
<comment type="caution">
    <text evidence="1">The sequence shown here is derived from an EMBL/GenBank/DDBJ whole genome shotgun (WGS) entry which is preliminary data.</text>
</comment>
<name>A0AAW9TKP6_RHIML</name>
<gene>
    <name evidence="1" type="ORF">GHK53_03565</name>
</gene>
<evidence type="ECO:0000313" key="1">
    <source>
        <dbReference type="EMBL" id="MQW31949.1"/>
    </source>
</evidence>
<proteinExistence type="predicted"/>
<dbReference type="EMBL" id="WISR01000038">
    <property type="protein sequence ID" value="MQW31949.1"/>
    <property type="molecule type" value="Genomic_DNA"/>
</dbReference>
<evidence type="ECO:0000313" key="2">
    <source>
        <dbReference type="Proteomes" id="UP000429484"/>
    </source>
</evidence>